<protein>
    <submittedName>
        <fullName evidence="1">Uncharacterized protein</fullName>
    </submittedName>
</protein>
<dbReference type="Proteomes" id="UP000692954">
    <property type="component" value="Unassembled WGS sequence"/>
</dbReference>
<sequence length="54" mass="6163">MINEKKQLMMGQKSQIITPSYNFYELISRLNSVYVVETNIKISLNQANDNTPAA</sequence>
<dbReference type="AlphaFoldDB" id="A0A8S1RJW6"/>
<proteinExistence type="predicted"/>
<dbReference type="EMBL" id="CAJJDN010000199">
    <property type="protein sequence ID" value="CAD8128871.1"/>
    <property type="molecule type" value="Genomic_DNA"/>
</dbReference>
<evidence type="ECO:0000313" key="1">
    <source>
        <dbReference type="EMBL" id="CAD8128871.1"/>
    </source>
</evidence>
<comment type="caution">
    <text evidence="1">The sequence shown here is derived from an EMBL/GenBank/DDBJ whole genome shotgun (WGS) entry which is preliminary data.</text>
</comment>
<accession>A0A8S1RJW6</accession>
<reference evidence="1" key="1">
    <citation type="submission" date="2021-01" db="EMBL/GenBank/DDBJ databases">
        <authorList>
            <consortium name="Genoscope - CEA"/>
            <person name="William W."/>
        </authorList>
    </citation>
    <scope>NUCLEOTIDE SEQUENCE</scope>
</reference>
<gene>
    <name evidence="1" type="ORF">PSON_ATCC_30995.1.T1990015</name>
</gene>
<organism evidence="1 2">
    <name type="scientific">Paramecium sonneborni</name>
    <dbReference type="NCBI Taxonomy" id="65129"/>
    <lineage>
        <taxon>Eukaryota</taxon>
        <taxon>Sar</taxon>
        <taxon>Alveolata</taxon>
        <taxon>Ciliophora</taxon>
        <taxon>Intramacronucleata</taxon>
        <taxon>Oligohymenophorea</taxon>
        <taxon>Peniculida</taxon>
        <taxon>Parameciidae</taxon>
        <taxon>Paramecium</taxon>
    </lineage>
</organism>
<keyword evidence="2" id="KW-1185">Reference proteome</keyword>
<evidence type="ECO:0000313" key="2">
    <source>
        <dbReference type="Proteomes" id="UP000692954"/>
    </source>
</evidence>
<name>A0A8S1RJW6_9CILI</name>